<dbReference type="Pfam" id="PF00206">
    <property type="entry name" value="Lyase_1"/>
    <property type="match status" value="1"/>
</dbReference>
<dbReference type="SUPFAM" id="SSF48557">
    <property type="entry name" value="L-aspartase-like"/>
    <property type="match status" value="1"/>
</dbReference>
<dbReference type="InterPro" id="IPR008948">
    <property type="entry name" value="L-Aspartase-like"/>
</dbReference>
<reference evidence="2" key="1">
    <citation type="submission" date="2021-02" db="EMBL/GenBank/DDBJ databases">
        <authorList>
            <person name="Nowell W R."/>
        </authorList>
    </citation>
    <scope>NUCLEOTIDE SEQUENCE</scope>
</reference>
<dbReference type="InterPro" id="IPR022761">
    <property type="entry name" value="Fumarate_lyase_N"/>
</dbReference>
<protein>
    <recommendedName>
        <fullName evidence="1">Fumarate lyase N-terminal domain-containing protein</fullName>
    </recommendedName>
</protein>
<dbReference type="InterPro" id="IPR005677">
    <property type="entry name" value="Fum_hydII"/>
</dbReference>
<organism evidence="2 3">
    <name type="scientific">Rotaria sordida</name>
    <dbReference type="NCBI Taxonomy" id="392033"/>
    <lineage>
        <taxon>Eukaryota</taxon>
        <taxon>Metazoa</taxon>
        <taxon>Spiralia</taxon>
        <taxon>Gnathifera</taxon>
        <taxon>Rotifera</taxon>
        <taxon>Eurotatoria</taxon>
        <taxon>Bdelloidea</taxon>
        <taxon>Philodinida</taxon>
        <taxon>Philodinidae</taxon>
        <taxon>Rotaria</taxon>
    </lineage>
</organism>
<name>A0A815NR35_9BILA</name>
<evidence type="ECO:0000313" key="2">
    <source>
        <dbReference type="EMBL" id="CAF1435561.1"/>
    </source>
</evidence>
<comment type="caution">
    <text evidence="2">The sequence shown here is derived from an EMBL/GenBank/DDBJ whole genome shotgun (WGS) entry which is preliminary data.</text>
</comment>
<dbReference type="AlphaFoldDB" id="A0A815NR35"/>
<dbReference type="InterPro" id="IPR024083">
    <property type="entry name" value="Fumarase/histidase_N"/>
</dbReference>
<evidence type="ECO:0000259" key="1">
    <source>
        <dbReference type="Pfam" id="PF00206"/>
    </source>
</evidence>
<dbReference type="PANTHER" id="PTHR11444">
    <property type="entry name" value="ASPARTATEAMMONIA/ARGININOSUCCINATE/ADENYLOSUCCINATE LYASE"/>
    <property type="match status" value="1"/>
</dbReference>
<proteinExistence type="predicted"/>
<gene>
    <name evidence="2" type="ORF">SEV965_LOCUS32968</name>
</gene>
<sequence length="160" mass="17487">MINTGTGARPPWSCTRDVACSPIYFGSSIKLTSNEDFRHSSITDVLNLGIFFHTDLCAILPFNDKNVFLNSYKIPLPVIKALALFRQACAMVNSQFGLDQHISNAIVQVCNEILKEGLNDQFPLSAFQPGSGIHANMNINEIIANRAMEIVDGMEVGVGV</sequence>
<dbReference type="PANTHER" id="PTHR11444:SF1">
    <property type="entry name" value="FUMARATE HYDRATASE, MITOCHONDRIAL"/>
    <property type="match status" value="1"/>
</dbReference>
<dbReference type="GO" id="GO:0006108">
    <property type="term" value="P:malate metabolic process"/>
    <property type="evidence" value="ECO:0007669"/>
    <property type="project" value="TreeGrafter"/>
</dbReference>
<dbReference type="Proteomes" id="UP000663889">
    <property type="component" value="Unassembled WGS sequence"/>
</dbReference>
<dbReference type="GO" id="GO:0006106">
    <property type="term" value="P:fumarate metabolic process"/>
    <property type="evidence" value="ECO:0007669"/>
    <property type="project" value="InterPro"/>
</dbReference>
<dbReference type="Gene3D" id="1.10.275.10">
    <property type="entry name" value="Fumarase/aspartase (N-terminal domain)"/>
    <property type="match status" value="1"/>
</dbReference>
<accession>A0A815NR35</accession>
<dbReference type="GO" id="GO:0006099">
    <property type="term" value="P:tricarboxylic acid cycle"/>
    <property type="evidence" value="ECO:0007669"/>
    <property type="project" value="TreeGrafter"/>
</dbReference>
<dbReference type="GO" id="GO:0004333">
    <property type="term" value="F:fumarate hydratase activity"/>
    <property type="evidence" value="ECO:0007669"/>
    <property type="project" value="InterPro"/>
</dbReference>
<dbReference type="GO" id="GO:0005739">
    <property type="term" value="C:mitochondrion"/>
    <property type="evidence" value="ECO:0007669"/>
    <property type="project" value="TreeGrafter"/>
</dbReference>
<dbReference type="EMBL" id="CAJNOU010004293">
    <property type="protein sequence ID" value="CAF1435561.1"/>
    <property type="molecule type" value="Genomic_DNA"/>
</dbReference>
<feature type="domain" description="Fumarate lyase N-terminal" evidence="1">
    <location>
        <begin position="78"/>
        <end position="149"/>
    </location>
</feature>
<evidence type="ECO:0000313" key="3">
    <source>
        <dbReference type="Proteomes" id="UP000663889"/>
    </source>
</evidence>